<reference evidence="7 8" key="1">
    <citation type="journal article" date="2019" name="Int. J. Syst. Evol. Microbiol.">
        <title>The Global Catalogue of Microorganisms (GCM) 10K type strain sequencing project: providing services to taxonomists for standard genome sequencing and annotation.</title>
        <authorList>
            <consortium name="The Broad Institute Genomics Platform"/>
            <consortium name="The Broad Institute Genome Sequencing Center for Infectious Disease"/>
            <person name="Wu L."/>
            <person name="Ma J."/>
        </authorList>
    </citation>
    <scope>NUCLEOTIDE SEQUENCE [LARGE SCALE GENOMIC DNA]</scope>
    <source>
        <strain evidence="7 8">JCM 1405</strain>
    </source>
</reference>
<dbReference type="RefSeq" id="WP_343765404.1">
    <property type="nucleotide sequence ID" value="NZ_BAAACF010000001.1"/>
</dbReference>
<keyword evidence="2 6" id="KW-0812">Transmembrane</keyword>
<dbReference type="InterPro" id="IPR024002">
    <property type="entry name" value="For/NO2_transpt_CS"/>
</dbReference>
<keyword evidence="8" id="KW-1185">Reference proteome</keyword>
<keyword evidence="4 6" id="KW-0472">Membrane</keyword>
<dbReference type="PANTHER" id="PTHR30520:SF8">
    <property type="entry name" value="NITRITE TRANSPORTER NIRC"/>
    <property type="match status" value="1"/>
</dbReference>
<organism evidence="7 8">
    <name type="scientific">Clostridium malenominatum</name>
    <dbReference type="NCBI Taxonomy" id="1539"/>
    <lineage>
        <taxon>Bacteria</taxon>
        <taxon>Bacillati</taxon>
        <taxon>Bacillota</taxon>
        <taxon>Clostridia</taxon>
        <taxon>Eubacteriales</taxon>
        <taxon>Clostridiaceae</taxon>
        <taxon>Clostridium</taxon>
    </lineage>
</organism>
<comment type="caution">
    <text evidence="7">The sequence shown here is derived from an EMBL/GenBank/DDBJ whole genome shotgun (WGS) entry which is preliminary data.</text>
</comment>
<feature type="transmembrane region" description="Helical" evidence="6">
    <location>
        <begin position="27"/>
        <end position="50"/>
    </location>
</feature>
<feature type="transmembrane region" description="Helical" evidence="6">
    <location>
        <begin position="62"/>
        <end position="84"/>
    </location>
</feature>
<dbReference type="PROSITE" id="PS01006">
    <property type="entry name" value="FORMATE_NITRITE_TP_2"/>
    <property type="match status" value="1"/>
</dbReference>
<dbReference type="Proteomes" id="UP001500339">
    <property type="component" value="Unassembled WGS sequence"/>
</dbReference>
<evidence type="ECO:0000256" key="3">
    <source>
        <dbReference type="ARBA" id="ARBA00022989"/>
    </source>
</evidence>
<comment type="similarity">
    <text evidence="5">Belongs to the FNT transporter (TC 1.A.16) family.</text>
</comment>
<evidence type="ECO:0000313" key="7">
    <source>
        <dbReference type="EMBL" id="GAA0716663.1"/>
    </source>
</evidence>
<dbReference type="PROSITE" id="PS01005">
    <property type="entry name" value="FORMATE_NITRITE_TP_1"/>
    <property type="match status" value="1"/>
</dbReference>
<gene>
    <name evidence="7" type="ORF">GCM10008905_01440</name>
</gene>
<evidence type="ECO:0000256" key="5">
    <source>
        <dbReference type="ARBA" id="ARBA00049660"/>
    </source>
</evidence>
<feature type="transmembrane region" description="Helical" evidence="6">
    <location>
        <begin position="234"/>
        <end position="251"/>
    </location>
</feature>
<proteinExistence type="inferred from homology"/>
<protein>
    <submittedName>
        <fullName evidence="7">Formate/nitrite transporter family protein</fullName>
    </submittedName>
</protein>
<evidence type="ECO:0000256" key="1">
    <source>
        <dbReference type="ARBA" id="ARBA00004141"/>
    </source>
</evidence>
<name>A0ABN1ILY6_9CLOT</name>
<keyword evidence="3 6" id="KW-1133">Transmembrane helix</keyword>
<comment type="subcellular location">
    <subcellularLocation>
        <location evidence="1">Membrane</location>
        <topology evidence="1">Multi-pass membrane protein</topology>
    </subcellularLocation>
</comment>
<dbReference type="Pfam" id="PF01226">
    <property type="entry name" value="Form_Nir_trans"/>
    <property type="match status" value="1"/>
</dbReference>
<evidence type="ECO:0000256" key="6">
    <source>
        <dbReference type="SAM" id="Phobius"/>
    </source>
</evidence>
<dbReference type="InterPro" id="IPR000292">
    <property type="entry name" value="For/NO2_transpt"/>
</dbReference>
<sequence length="260" mass="28130">MFSEEINKLANVSQKKSDLLKESKTKYILASMLAGIYVGFGILLIFTIGGILSSTNSPATKIVMGVAFGIALSLVLVAGSELFTGNNLIMTVGALEKKVSWKEAVNIWIFSFVGNLLGSVLLAWMFSYSGLWSGNVGNFIVKATAGKMSAPFGQLFIRGILCNMLVCLAVWCFLKLKEEGAKLIMIFWCLFAFITTGFEHSVANMTLLSVALMIPHGGEVTLGGFMNNMIPVTLGNFIGGALFIGWTYWYISKKKVKGGA</sequence>
<dbReference type="PANTHER" id="PTHR30520">
    <property type="entry name" value="FORMATE TRANSPORTER-RELATED"/>
    <property type="match status" value="1"/>
</dbReference>
<evidence type="ECO:0000256" key="2">
    <source>
        <dbReference type="ARBA" id="ARBA00022692"/>
    </source>
</evidence>
<dbReference type="InterPro" id="IPR023271">
    <property type="entry name" value="Aquaporin-like"/>
</dbReference>
<dbReference type="NCBIfam" id="TIGR00790">
    <property type="entry name" value="fnt"/>
    <property type="match status" value="1"/>
</dbReference>
<evidence type="ECO:0000313" key="8">
    <source>
        <dbReference type="Proteomes" id="UP001500339"/>
    </source>
</evidence>
<evidence type="ECO:0000256" key="4">
    <source>
        <dbReference type="ARBA" id="ARBA00023136"/>
    </source>
</evidence>
<feature type="transmembrane region" description="Helical" evidence="6">
    <location>
        <begin position="155"/>
        <end position="174"/>
    </location>
</feature>
<dbReference type="Gene3D" id="1.20.1080.10">
    <property type="entry name" value="Glycerol uptake facilitator protein"/>
    <property type="match status" value="1"/>
</dbReference>
<dbReference type="EMBL" id="BAAACF010000001">
    <property type="protein sequence ID" value="GAA0716663.1"/>
    <property type="molecule type" value="Genomic_DNA"/>
</dbReference>
<feature type="transmembrane region" description="Helical" evidence="6">
    <location>
        <begin position="186"/>
        <end position="214"/>
    </location>
</feature>
<feature type="transmembrane region" description="Helical" evidence="6">
    <location>
        <begin position="105"/>
        <end position="126"/>
    </location>
</feature>
<accession>A0ABN1ILY6</accession>